<evidence type="ECO:0000313" key="2">
    <source>
        <dbReference type="Proteomes" id="UP000230027"/>
    </source>
</evidence>
<accession>A0A2M7U4L5</accession>
<reference evidence="2" key="1">
    <citation type="submission" date="2017-09" db="EMBL/GenBank/DDBJ databases">
        <title>Depth-based differentiation of microbial function through sediment-hosted aquifers and enrichment of novel symbionts in the deep terrestrial subsurface.</title>
        <authorList>
            <person name="Probst A.J."/>
            <person name="Ladd B."/>
            <person name="Jarett J.K."/>
            <person name="Geller-Mcgrath D.E."/>
            <person name="Sieber C.M.K."/>
            <person name="Emerson J.B."/>
            <person name="Anantharaman K."/>
            <person name="Thomas B.C."/>
            <person name="Malmstrom R."/>
            <person name="Stieglmeier M."/>
            <person name="Klingl A."/>
            <person name="Woyke T."/>
            <person name="Ryan C.M."/>
            <person name="Banfield J.F."/>
        </authorList>
    </citation>
    <scope>NUCLEOTIDE SEQUENCE [LARGE SCALE GENOMIC DNA]</scope>
</reference>
<protein>
    <recommendedName>
        <fullName evidence="3">HD domain-containing protein</fullName>
    </recommendedName>
</protein>
<dbReference type="SUPFAM" id="SSF109604">
    <property type="entry name" value="HD-domain/PDEase-like"/>
    <property type="match status" value="1"/>
</dbReference>
<evidence type="ECO:0008006" key="3">
    <source>
        <dbReference type="Google" id="ProtNLM"/>
    </source>
</evidence>
<organism evidence="1 2">
    <name type="scientific">Candidatus Roizmanbacteria bacterium CG_4_10_14_0_2_um_filter_36_9</name>
    <dbReference type="NCBI Taxonomy" id="1974823"/>
    <lineage>
        <taxon>Bacteria</taxon>
        <taxon>Candidatus Roizmaniibacteriota</taxon>
    </lineage>
</organism>
<gene>
    <name evidence="1" type="ORF">COY14_01890</name>
</gene>
<dbReference type="EMBL" id="PFOD01000042">
    <property type="protein sequence ID" value="PIZ65632.1"/>
    <property type="molecule type" value="Genomic_DNA"/>
</dbReference>
<dbReference type="AlphaFoldDB" id="A0A2M7U4L5"/>
<dbReference type="Proteomes" id="UP000230027">
    <property type="component" value="Unassembled WGS sequence"/>
</dbReference>
<name>A0A2M7U4L5_9BACT</name>
<evidence type="ECO:0000313" key="1">
    <source>
        <dbReference type="EMBL" id="PIZ65632.1"/>
    </source>
</evidence>
<proteinExistence type="predicted"/>
<sequence>MEIDSAVEIMAKLGLRPVQVQALLDYEPLIIKENGKSMFHDVSHVYRVLIYADLLSQMFEKEGIMVNKHAVFSAIMIHDCLRKNEYINDVDHGRLAAEWAKSKGLFDNDPNKELILHLAFTHSLDDEVVRGLFYCDNTIEHDIVCDADLLDRFRDGYNDSTLDGPDESYIRIDNKTKALLPVVKMLCHNYFESETQYDPLADLVIIGSQLGIISA</sequence>
<comment type="caution">
    <text evidence="1">The sequence shown here is derived from an EMBL/GenBank/DDBJ whole genome shotgun (WGS) entry which is preliminary data.</text>
</comment>
<dbReference type="Gene3D" id="1.10.3210.10">
    <property type="entry name" value="Hypothetical protein af1432"/>
    <property type="match status" value="1"/>
</dbReference>